<evidence type="ECO:0000256" key="3">
    <source>
        <dbReference type="ARBA" id="ARBA00022454"/>
    </source>
</evidence>
<evidence type="ECO:0000256" key="5">
    <source>
        <dbReference type="ARBA" id="ARBA00023242"/>
    </source>
</evidence>
<dbReference type="InParanoid" id="H0EZC7"/>
<accession>H0EZC7</accession>
<evidence type="ECO:0000256" key="1">
    <source>
        <dbReference type="ARBA" id="ARBA00004123"/>
    </source>
</evidence>
<evidence type="ECO:0000256" key="2">
    <source>
        <dbReference type="ARBA" id="ARBA00004574"/>
    </source>
</evidence>
<dbReference type="OrthoDB" id="5399929at2759"/>
<gene>
    <name evidence="8" type="ORF">M7I_8190</name>
</gene>
<evidence type="ECO:0000259" key="7">
    <source>
        <dbReference type="Pfam" id="PF12231"/>
    </source>
</evidence>
<evidence type="ECO:0000256" key="4">
    <source>
        <dbReference type="ARBA" id="ARBA00022895"/>
    </source>
</evidence>
<dbReference type="PANTHER" id="PTHR22928:SF3">
    <property type="entry name" value="TELOMERE-ASSOCIATED PROTEIN RIF1"/>
    <property type="match status" value="1"/>
</dbReference>
<protein>
    <recommendedName>
        <fullName evidence="7">Telomere-associated protein Rif1 N-terminal domain-containing protein</fullName>
    </recommendedName>
</protein>
<dbReference type="InterPro" id="IPR022031">
    <property type="entry name" value="Rif1_N"/>
</dbReference>
<keyword evidence="3" id="KW-0158">Chromosome</keyword>
<organism evidence="8 9">
    <name type="scientific">Glarea lozoyensis (strain ATCC 74030 / MF5533)</name>
    <dbReference type="NCBI Taxonomy" id="1104152"/>
    <lineage>
        <taxon>Eukaryota</taxon>
        <taxon>Fungi</taxon>
        <taxon>Dikarya</taxon>
        <taxon>Ascomycota</taxon>
        <taxon>Pezizomycotina</taxon>
        <taxon>Leotiomycetes</taxon>
        <taxon>Helotiales</taxon>
        <taxon>Helotiaceae</taxon>
        <taxon>Glarea</taxon>
    </lineage>
</organism>
<dbReference type="GO" id="GO:0000723">
    <property type="term" value="P:telomere maintenance"/>
    <property type="evidence" value="ECO:0007669"/>
    <property type="project" value="TreeGrafter"/>
</dbReference>
<dbReference type="HOGENOM" id="CLU_1343372_0_0_1"/>
<name>H0EZC7_GLAL7</name>
<dbReference type="PANTHER" id="PTHR22928">
    <property type="entry name" value="TELOMERE-ASSOCIATED PROTEIN RIF1"/>
    <property type="match status" value="1"/>
</dbReference>
<comment type="caution">
    <text evidence="8">The sequence shown here is derived from an EMBL/GenBank/DDBJ whole genome shotgun (WGS) entry which is preliminary data.</text>
</comment>
<sequence length="204" mass="22924">MDAYLMLAGSLKATGNVPDPKALKDKMGLLLQFISRDMQQKNESGRFDAPLVINSIILLSTFLQLPTIGESLNQEFAVFVVDHAIKVFEDPQTSKDIVKHLMFAVSQQKFPPKVMNAERVGKLITALYNIENLVKGKTILFGLEASLNLGSEFKVSRAFSSLFDQKRGDDDLKFAQFYADKLKSAFSAKEDTTHIPQIWMLEFK</sequence>
<dbReference type="Proteomes" id="UP000005446">
    <property type="component" value="Unassembled WGS sequence"/>
</dbReference>
<dbReference type="GO" id="GO:0005634">
    <property type="term" value="C:nucleus"/>
    <property type="evidence" value="ECO:0007669"/>
    <property type="project" value="UniProtKB-SubCell"/>
</dbReference>
<keyword evidence="6" id="KW-0131">Cell cycle</keyword>
<keyword evidence="9" id="KW-1185">Reference proteome</keyword>
<evidence type="ECO:0000313" key="9">
    <source>
        <dbReference type="Proteomes" id="UP000005446"/>
    </source>
</evidence>
<keyword evidence="5" id="KW-0539">Nucleus</keyword>
<dbReference type="GO" id="GO:0140445">
    <property type="term" value="C:chromosome, telomeric repeat region"/>
    <property type="evidence" value="ECO:0007669"/>
    <property type="project" value="TreeGrafter"/>
</dbReference>
<evidence type="ECO:0000256" key="6">
    <source>
        <dbReference type="ARBA" id="ARBA00023306"/>
    </source>
</evidence>
<proteinExistence type="predicted"/>
<evidence type="ECO:0000313" key="8">
    <source>
        <dbReference type="EMBL" id="EHK96106.1"/>
    </source>
</evidence>
<comment type="subcellular location">
    <subcellularLocation>
        <location evidence="2">Chromosome</location>
        <location evidence="2">Telomere</location>
    </subcellularLocation>
    <subcellularLocation>
        <location evidence="1">Nucleus</location>
    </subcellularLocation>
</comment>
<keyword evidence="4" id="KW-0779">Telomere</keyword>
<dbReference type="EMBL" id="AGUE01000280">
    <property type="protein sequence ID" value="EHK96106.1"/>
    <property type="molecule type" value="Genomic_DNA"/>
</dbReference>
<dbReference type="AlphaFoldDB" id="H0EZC7"/>
<feature type="domain" description="Telomere-associated protein Rif1 N-terminal" evidence="7">
    <location>
        <begin position="1"/>
        <end position="141"/>
    </location>
</feature>
<dbReference type="Pfam" id="PF12231">
    <property type="entry name" value="Rif1_N"/>
    <property type="match status" value="1"/>
</dbReference>
<reference evidence="8 9" key="1">
    <citation type="journal article" date="2012" name="Eukaryot. Cell">
        <title>Genome sequence of the fungus Glarea lozoyensis: the first genome sequence of a species from the Helotiaceae family.</title>
        <authorList>
            <person name="Youssar L."/>
            <person name="Gruening B.A."/>
            <person name="Erxleben A."/>
            <person name="Guenther S."/>
            <person name="Huettel W."/>
        </authorList>
    </citation>
    <scope>NUCLEOTIDE SEQUENCE [LARGE SCALE GENOMIC DNA]</scope>
    <source>
        <strain evidence="9">ATCC 74030 / MF5533</strain>
    </source>
</reference>